<dbReference type="GO" id="GO:0006397">
    <property type="term" value="P:mRNA processing"/>
    <property type="evidence" value="ECO:0007669"/>
    <property type="project" value="UniProtKB-KW"/>
</dbReference>
<comment type="caution">
    <text evidence="6">The sequence shown here is derived from an EMBL/GenBank/DDBJ whole genome shotgun (WGS) entry which is preliminary data.</text>
</comment>
<feature type="compositionally biased region" description="Basic and acidic residues" evidence="5">
    <location>
        <begin position="88"/>
        <end position="106"/>
    </location>
</feature>
<dbReference type="PANTHER" id="PTHR23340">
    <property type="entry name" value="ARGININE/SERINE RICH SPLICING FACTOR SF4/14"/>
    <property type="match status" value="1"/>
</dbReference>
<dbReference type="PANTHER" id="PTHR23340:SF0">
    <property type="entry name" value="SURP AND G-PATCH DOMAIN-CONTAINING PROTEIN 1 ISOFORM X1"/>
    <property type="match status" value="1"/>
</dbReference>
<accession>A0ABD2NJ08</accession>
<dbReference type="GO" id="GO:0005634">
    <property type="term" value="C:nucleus"/>
    <property type="evidence" value="ECO:0007669"/>
    <property type="project" value="UniProtKB-SubCell"/>
</dbReference>
<keyword evidence="2" id="KW-0507">mRNA processing</keyword>
<name>A0ABD2NJ08_9CUCU</name>
<proteinExistence type="predicted"/>
<evidence type="ECO:0000256" key="4">
    <source>
        <dbReference type="ARBA" id="ARBA00023242"/>
    </source>
</evidence>
<feature type="region of interest" description="Disordered" evidence="5">
    <location>
        <begin position="1"/>
        <end position="27"/>
    </location>
</feature>
<evidence type="ECO:0000256" key="1">
    <source>
        <dbReference type="ARBA" id="ARBA00004123"/>
    </source>
</evidence>
<evidence type="ECO:0000313" key="6">
    <source>
        <dbReference type="EMBL" id="KAL3278276.1"/>
    </source>
</evidence>
<evidence type="ECO:0000256" key="5">
    <source>
        <dbReference type="SAM" id="MobiDB-lite"/>
    </source>
</evidence>
<reference evidence="6 7" key="1">
    <citation type="journal article" date="2021" name="BMC Biol.">
        <title>Horizontally acquired antibacterial genes associated with adaptive radiation of ladybird beetles.</title>
        <authorList>
            <person name="Li H.S."/>
            <person name="Tang X.F."/>
            <person name="Huang Y.H."/>
            <person name="Xu Z.Y."/>
            <person name="Chen M.L."/>
            <person name="Du X.Y."/>
            <person name="Qiu B.Y."/>
            <person name="Chen P.T."/>
            <person name="Zhang W."/>
            <person name="Slipinski A."/>
            <person name="Escalona H.E."/>
            <person name="Waterhouse R.M."/>
            <person name="Zwick A."/>
            <person name="Pang H."/>
        </authorList>
    </citation>
    <scope>NUCLEOTIDE SEQUENCE [LARGE SCALE GENOMIC DNA]</scope>
    <source>
        <strain evidence="6">SYSU2018</strain>
    </source>
</reference>
<dbReference type="Proteomes" id="UP001516400">
    <property type="component" value="Unassembled WGS sequence"/>
</dbReference>
<keyword evidence="3" id="KW-0508">mRNA splicing</keyword>
<keyword evidence="7" id="KW-1185">Reference proteome</keyword>
<gene>
    <name evidence="6" type="ORF">HHI36_013611</name>
</gene>
<keyword evidence="4" id="KW-0539">Nucleus</keyword>
<organism evidence="6 7">
    <name type="scientific">Cryptolaemus montrouzieri</name>
    <dbReference type="NCBI Taxonomy" id="559131"/>
    <lineage>
        <taxon>Eukaryota</taxon>
        <taxon>Metazoa</taxon>
        <taxon>Ecdysozoa</taxon>
        <taxon>Arthropoda</taxon>
        <taxon>Hexapoda</taxon>
        <taxon>Insecta</taxon>
        <taxon>Pterygota</taxon>
        <taxon>Neoptera</taxon>
        <taxon>Endopterygota</taxon>
        <taxon>Coleoptera</taxon>
        <taxon>Polyphaga</taxon>
        <taxon>Cucujiformia</taxon>
        <taxon>Coccinelloidea</taxon>
        <taxon>Coccinellidae</taxon>
        <taxon>Scymninae</taxon>
        <taxon>Scymnini</taxon>
        <taxon>Cryptolaemus</taxon>
    </lineage>
</organism>
<evidence type="ECO:0000256" key="3">
    <source>
        <dbReference type="ARBA" id="ARBA00023187"/>
    </source>
</evidence>
<evidence type="ECO:0000256" key="2">
    <source>
        <dbReference type="ARBA" id="ARBA00022664"/>
    </source>
</evidence>
<feature type="region of interest" description="Disordered" evidence="5">
    <location>
        <begin position="44"/>
        <end position="67"/>
    </location>
</feature>
<comment type="subcellular location">
    <subcellularLocation>
        <location evidence="1">Nucleus</location>
    </subcellularLocation>
</comment>
<dbReference type="EMBL" id="JABFTP020000103">
    <property type="protein sequence ID" value="KAL3278276.1"/>
    <property type="molecule type" value="Genomic_DNA"/>
</dbReference>
<dbReference type="GO" id="GO:0008380">
    <property type="term" value="P:RNA splicing"/>
    <property type="evidence" value="ECO:0007669"/>
    <property type="project" value="UniProtKB-KW"/>
</dbReference>
<feature type="region of interest" description="Disordered" evidence="5">
    <location>
        <begin position="88"/>
        <end position="125"/>
    </location>
</feature>
<dbReference type="AlphaFoldDB" id="A0ABD2NJ08"/>
<feature type="compositionally biased region" description="Polar residues" evidence="5">
    <location>
        <begin position="49"/>
        <end position="60"/>
    </location>
</feature>
<dbReference type="InterPro" id="IPR040169">
    <property type="entry name" value="SUGP1/2"/>
</dbReference>
<protein>
    <submittedName>
        <fullName evidence="6">Uncharacterized protein</fullName>
    </submittedName>
</protein>
<evidence type="ECO:0000313" key="7">
    <source>
        <dbReference type="Proteomes" id="UP001516400"/>
    </source>
</evidence>
<sequence>MSKRDASHQQKMSRNDRFAQMSHQEKIIEQKKKEILAKLEAKKNDAEITESSIQNDPKTSCQEDKNTLNVFSNDGSFLSTFKSMREKKTDTKMKFKSKDHSDDRGNKFSKWGQKQATSPKDRSKLRISRFSDKTNFEQQKITINTSFNNPTNQQNFDYSSISHEVQEISVPTQTVTNQPLLKNEVIDSAESNYSNSHLSQTIPQNELQVLVSQPVLISMPPSQLPPHNLTVSSTDSINLQPVTIDNLAIVSNQIPVGSQNNLSTVACIPTVELASIPPPNPIQVQNIPQPDPLNALNIPQPAPLQVQNIPTPATLQLNEIPNPQPLDLMAIPTPGEKKLSDAEFLKNIPPPNKSVPPPNIGESSMNIAPPHHRTVCRLSICNYQI</sequence>